<dbReference type="AlphaFoldDB" id="A0A1Z5JJ32"/>
<dbReference type="EMBL" id="BDSP01000074">
    <property type="protein sequence ID" value="GAX14030.1"/>
    <property type="molecule type" value="Genomic_DNA"/>
</dbReference>
<dbReference type="CDD" id="cd04080">
    <property type="entry name" value="CBM6_cellulase-like"/>
    <property type="match status" value="2"/>
</dbReference>
<feature type="domain" description="CBM6" evidence="2">
    <location>
        <begin position="183"/>
        <end position="309"/>
    </location>
</feature>
<feature type="chain" id="PRO_5012825829" description="CBM6 domain-containing protein" evidence="1">
    <location>
        <begin position="21"/>
        <end position="450"/>
    </location>
</feature>
<evidence type="ECO:0000313" key="4">
    <source>
        <dbReference type="Proteomes" id="UP000198406"/>
    </source>
</evidence>
<sequence>MLSLLLVVVVLGTNANAIQAQTQDDDFWRQNGTVPEPIECGSLPISTTPLNVGDTVTITSAELCDYYGILLEPSSEGGFDVGWMQQGHWVSFDMALSTAGLFNMTIRTASKTGEGAFDLVNQGTSEVYKVFSGVANTQGWQNWETMDAGLVALRKGSTTLRVNSLQSGWNLLSMNFTLVEAFVTYDYMVFAKNFDRGHVGVELAESSEGTLNLDYIFSGDELFFNLTLPQSGKYEIYARVSNPEDVGSFAITHRQTGQVFGIILTLPTTSSWEEWTTVLVGEAYFDAETHNMEIFVLQGGFNLEFLGLNFIDSATGDSEDNHYLVPAKDYTNTNGVEVDPNNGNIGSLDPGDWIEYTLNVVSSGIYILQFYIASPEGWGSFQVVNPQTQEVYGTFDSLPTTESWFSWVSVDIPNVSLSQGRVPIKLEITKGGFNFFVIAFELASDYAEEV</sequence>
<dbReference type="InParanoid" id="A0A1Z5JJ32"/>
<keyword evidence="1" id="KW-0732">Signal</keyword>
<dbReference type="Proteomes" id="UP000198406">
    <property type="component" value="Unassembled WGS sequence"/>
</dbReference>
<feature type="domain" description="CBM6" evidence="2">
    <location>
        <begin position="323"/>
        <end position="441"/>
    </location>
</feature>
<feature type="domain" description="CBM6" evidence="2">
    <location>
        <begin position="56"/>
        <end position="177"/>
    </location>
</feature>
<dbReference type="InterPro" id="IPR005084">
    <property type="entry name" value="CBM6"/>
</dbReference>
<evidence type="ECO:0000313" key="3">
    <source>
        <dbReference type="EMBL" id="GAX14030.1"/>
    </source>
</evidence>
<accession>A0A1Z5JJ32</accession>
<evidence type="ECO:0000256" key="1">
    <source>
        <dbReference type="SAM" id="SignalP"/>
    </source>
</evidence>
<gene>
    <name evidence="3" type="ORF">FisN_5Lh050</name>
</gene>
<dbReference type="GO" id="GO:0030246">
    <property type="term" value="F:carbohydrate binding"/>
    <property type="evidence" value="ECO:0007669"/>
    <property type="project" value="InterPro"/>
</dbReference>
<protein>
    <recommendedName>
        <fullName evidence="2">CBM6 domain-containing protein</fullName>
    </recommendedName>
</protein>
<dbReference type="PROSITE" id="PS51175">
    <property type="entry name" value="CBM6"/>
    <property type="match status" value="3"/>
</dbReference>
<feature type="signal peptide" evidence="1">
    <location>
        <begin position="1"/>
        <end position="20"/>
    </location>
</feature>
<proteinExistence type="predicted"/>
<reference evidence="3 4" key="1">
    <citation type="journal article" date="2015" name="Plant Cell">
        <title>Oil accumulation by the oleaginous diatom Fistulifera solaris as revealed by the genome and transcriptome.</title>
        <authorList>
            <person name="Tanaka T."/>
            <person name="Maeda Y."/>
            <person name="Veluchamy A."/>
            <person name="Tanaka M."/>
            <person name="Abida H."/>
            <person name="Marechal E."/>
            <person name="Bowler C."/>
            <person name="Muto M."/>
            <person name="Sunaga Y."/>
            <person name="Tanaka M."/>
            <person name="Yoshino T."/>
            <person name="Taniguchi T."/>
            <person name="Fukuda Y."/>
            <person name="Nemoto M."/>
            <person name="Matsumoto M."/>
            <person name="Wong P.S."/>
            <person name="Aburatani S."/>
            <person name="Fujibuchi W."/>
        </authorList>
    </citation>
    <scope>NUCLEOTIDE SEQUENCE [LARGE SCALE GENOMIC DNA]</scope>
    <source>
        <strain evidence="3 4">JPCC DA0580</strain>
    </source>
</reference>
<dbReference type="InterPro" id="IPR008979">
    <property type="entry name" value="Galactose-bd-like_sf"/>
</dbReference>
<name>A0A1Z5JJ32_FISSO</name>
<dbReference type="SUPFAM" id="SSF49785">
    <property type="entry name" value="Galactose-binding domain-like"/>
    <property type="match status" value="3"/>
</dbReference>
<dbReference type="Pfam" id="PF03422">
    <property type="entry name" value="CBM_6"/>
    <property type="match status" value="3"/>
</dbReference>
<organism evidence="3 4">
    <name type="scientific">Fistulifera solaris</name>
    <name type="common">Oleaginous diatom</name>
    <dbReference type="NCBI Taxonomy" id="1519565"/>
    <lineage>
        <taxon>Eukaryota</taxon>
        <taxon>Sar</taxon>
        <taxon>Stramenopiles</taxon>
        <taxon>Ochrophyta</taxon>
        <taxon>Bacillariophyta</taxon>
        <taxon>Bacillariophyceae</taxon>
        <taxon>Bacillariophycidae</taxon>
        <taxon>Naviculales</taxon>
        <taxon>Naviculaceae</taxon>
        <taxon>Fistulifera</taxon>
    </lineage>
</organism>
<keyword evidence="4" id="KW-1185">Reference proteome</keyword>
<evidence type="ECO:0000259" key="2">
    <source>
        <dbReference type="PROSITE" id="PS51175"/>
    </source>
</evidence>
<dbReference type="Gene3D" id="2.60.120.260">
    <property type="entry name" value="Galactose-binding domain-like"/>
    <property type="match status" value="3"/>
</dbReference>
<comment type="caution">
    <text evidence="3">The sequence shown here is derived from an EMBL/GenBank/DDBJ whole genome shotgun (WGS) entry which is preliminary data.</text>
</comment>